<dbReference type="Pfam" id="PF00498">
    <property type="entry name" value="FHA"/>
    <property type="match status" value="1"/>
</dbReference>
<feature type="compositionally biased region" description="Polar residues" evidence="2">
    <location>
        <begin position="566"/>
        <end position="578"/>
    </location>
</feature>
<evidence type="ECO:0000256" key="1">
    <source>
        <dbReference type="SAM" id="Coils"/>
    </source>
</evidence>
<dbReference type="SUPFAM" id="SSF49879">
    <property type="entry name" value="SMAD/FHA domain"/>
    <property type="match status" value="1"/>
</dbReference>
<sequence>MSSEENSSDVTTYKIPALPQEILKGPATRPVVSKEPILPTPKSSTIEYSAPSWSCPVPQDFHYTIETIKNGQIVETIDLKKFSTSSFISIGRFPPCDIVMDHPSISRHHCILQYGTLNEGMGWYLYDLDSTHGTKLNKKVVPKRFYVRLRTGSVFQIAGSTRLFSLCGPDSEDELKKAVEMTKQKQNENNDEEMKDEPEISKYYAKDPLKWLDDYLEREGLPMNFQFVKSEDGKDWTCSIELADDIPGGGGLISATAPSRREAQFQCALLACERLDSAGVLRDHLIRNKKRTLAENDYYEEDEDTFYDRTGQLEEQRKKRRMRIESDGSGEQQQIAHTYDELKESLSKAEKQLAFIQGELRKLLEKNSCVVDGQEVANTSLSFSTRMAISQMKTKQKKMEADCTRLQKLVKIAQPRSLTEMLPEKKHPLPNNQSELKTEQEKEILIPEVKIEVEEKPTLLPPIKESSLKEANEIECLGQNQNRVTAKDMIKPETPESIEEILGPELPEKEITTKPSKKTRTFDPVLPPKPKSTGFGLVTREELKALKQPTAKKRNVMVEEDEIESVQDTHLKSNSYNDQEMDPDTYATWVPPEGQTGDGKTKLNEKFAGRY</sequence>
<dbReference type="AlphaFoldDB" id="A0A914DTH5"/>
<dbReference type="WBParaSite" id="ACRNAN_scaffold403.g16754.t1">
    <property type="protein sequence ID" value="ACRNAN_scaffold403.g16754.t1"/>
    <property type="gene ID" value="ACRNAN_scaffold403.g16754"/>
</dbReference>
<dbReference type="Gene3D" id="2.60.200.20">
    <property type="match status" value="1"/>
</dbReference>
<dbReference type="Proteomes" id="UP000887540">
    <property type="component" value="Unplaced"/>
</dbReference>
<keyword evidence="4" id="KW-1185">Reference proteome</keyword>
<dbReference type="InterPro" id="IPR008984">
    <property type="entry name" value="SMAD_FHA_dom_sf"/>
</dbReference>
<proteinExistence type="predicted"/>
<protein>
    <submittedName>
        <fullName evidence="5">FHA domain-containing protein</fullName>
    </submittedName>
</protein>
<accession>A0A914DTH5</accession>
<dbReference type="PANTHER" id="PTHR23308">
    <property type="entry name" value="NUCLEAR INHIBITOR OF PROTEIN PHOSPHATASE-1"/>
    <property type="match status" value="1"/>
</dbReference>
<evidence type="ECO:0000256" key="2">
    <source>
        <dbReference type="SAM" id="MobiDB-lite"/>
    </source>
</evidence>
<dbReference type="CDD" id="cd22677">
    <property type="entry name" value="FHA_Kanadaptin"/>
    <property type="match status" value="1"/>
</dbReference>
<feature type="compositionally biased region" description="Basic and acidic residues" evidence="2">
    <location>
        <begin position="599"/>
        <end position="611"/>
    </location>
</feature>
<dbReference type="InterPro" id="IPR050923">
    <property type="entry name" value="Cell_Proc_Reg/RNA_Proc"/>
</dbReference>
<organism evidence="4 5">
    <name type="scientific">Acrobeloides nanus</name>
    <dbReference type="NCBI Taxonomy" id="290746"/>
    <lineage>
        <taxon>Eukaryota</taxon>
        <taxon>Metazoa</taxon>
        <taxon>Ecdysozoa</taxon>
        <taxon>Nematoda</taxon>
        <taxon>Chromadorea</taxon>
        <taxon>Rhabditida</taxon>
        <taxon>Tylenchina</taxon>
        <taxon>Cephalobomorpha</taxon>
        <taxon>Cephaloboidea</taxon>
        <taxon>Cephalobidae</taxon>
        <taxon>Acrobeloides</taxon>
    </lineage>
</organism>
<dbReference type="PROSITE" id="PS50006">
    <property type="entry name" value="FHA_DOMAIN"/>
    <property type="match status" value="1"/>
</dbReference>
<feature type="region of interest" description="Disordered" evidence="2">
    <location>
        <begin position="560"/>
        <end position="611"/>
    </location>
</feature>
<dbReference type="InterPro" id="IPR038248">
    <property type="entry name" value="Dicer_dimer_sf"/>
</dbReference>
<dbReference type="InterPro" id="IPR000253">
    <property type="entry name" value="FHA_dom"/>
</dbReference>
<feature type="region of interest" description="Disordered" evidence="2">
    <location>
        <begin position="514"/>
        <end position="536"/>
    </location>
</feature>
<feature type="coiled-coil region" evidence="1">
    <location>
        <begin position="332"/>
        <end position="366"/>
    </location>
</feature>
<evidence type="ECO:0000259" key="3">
    <source>
        <dbReference type="PROSITE" id="PS50006"/>
    </source>
</evidence>
<evidence type="ECO:0000313" key="5">
    <source>
        <dbReference type="WBParaSite" id="ACRNAN_scaffold403.g16754.t1"/>
    </source>
</evidence>
<keyword evidence="1" id="KW-0175">Coiled coil</keyword>
<dbReference type="Gene3D" id="3.30.160.380">
    <property type="entry name" value="Dicer dimerisation domain"/>
    <property type="match status" value="1"/>
</dbReference>
<name>A0A914DTH5_9BILA</name>
<feature type="domain" description="FHA" evidence="3">
    <location>
        <begin position="88"/>
        <end position="141"/>
    </location>
</feature>
<reference evidence="5" key="1">
    <citation type="submission" date="2022-11" db="UniProtKB">
        <authorList>
            <consortium name="WormBaseParasite"/>
        </authorList>
    </citation>
    <scope>IDENTIFICATION</scope>
</reference>
<evidence type="ECO:0000313" key="4">
    <source>
        <dbReference type="Proteomes" id="UP000887540"/>
    </source>
</evidence>
<dbReference type="SMART" id="SM00240">
    <property type="entry name" value="FHA"/>
    <property type="match status" value="1"/>
</dbReference>